<gene>
    <name evidence="1" type="ORF">ENL21_03285</name>
</gene>
<dbReference type="Proteomes" id="UP000886111">
    <property type="component" value="Unassembled WGS sequence"/>
</dbReference>
<reference evidence="1" key="1">
    <citation type="journal article" date="2020" name="mSystems">
        <title>Genome- and Community-Level Interaction Insights into Carbon Utilization and Element Cycling Functions of Hydrothermarchaeota in Hydrothermal Sediment.</title>
        <authorList>
            <person name="Zhou Z."/>
            <person name="Liu Y."/>
            <person name="Xu W."/>
            <person name="Pan J."/>
            <person name="Luo Z.H."/>
            <person name="Li M."/>
        </authorList>
    </citation>
    <scope>NUCLEOTIDE SEQUENCE [LARGE SCALE GENOMIC DNA]</scope>
    <source>
        <strain evidence="1">HyVt-76</strain>
    </source>
</reference>
<accession>A0A7V5H2R3</accession>
<proteinExistence type="predicted"/>
<sequence length="234" mass="27420">MKSIFYNQLQNEENNLIFFCGDESSELLASLLSREMASHDQNILFLSNVPLKYPVEGQILVNIEPALLRQKLQTEGSPVFYLCSAIEHEKLLPLDSEKWSQILHLEDLNVRFIFLISNAEKFDLYSVMAEKQACMISSFNFSNLERTLEKFLSDFKAAEKFQEELTKHWLKTTQRFCPQEFFSQHSPNIKRFLFVNQVKSLIDENKIMGILRNLTDLYDKIFIGDINDFKIKEI</sequence>
<dbReference type="AlphaFoldDB" id="A0A7V5H2R3"/>
<comment type="caution">
    <text evidence="1">The sequence shown here is derived from an EMBL/GenBank/DDBJ whole genome shotgun (WGS) entry which is preliminary data.</text>
</comment>
<evidence type="ECO:0000313" key="1">
    <source>
        <dbReference type="EMBL" id="HHE54779.1"/>
    </source>
</evidence>
<protein>
    <submittedName>
        <fullName evidence="1">Uncharacterized protein</fullName>
    </submittedName>
</protein>
<organism evidence="1">
    <name type="scientific">Caldithrix abyssi</name>
    <dbReference type="NCBI Taxonomy" id="187145"/>
    <lineage>
        <taxon>Bacteria</taxon>
        <taxon>Pseudomonadati</taxon>
        <taxon>Calditrichota</taxon>
        <taxon>Calditrichia</taxon>
        <taxon>Calditrichales</taxon>
        <taxon>Calditrichaceae</taxon>
        <taxon>Caldithrix</taxon>
    </lineage>
</organism>
<name>A0A7V5H2R3_CALAY</name>
<dbReference type="EMBL" id="DRTD01000236">
    <property type="protein sequence ID" value="HHE54779.1"/>
    <property type="molecule type" value="Genomic_DNA"/>
</dbReference>